<feature type="transmembrane region" description="Helical" evidence="1">
    <location>
        <begin position="263"/>
        <end position="284"/>
    </location>
</feature>
<evidence type="ECO:0000256" key="1">
    <source>
        <dbReference type="SAM" id="Phobius"/>
    </source>
</evidence>
<accession>A0AAD2CXT5</accession>
<dbReference type="EMBL" id="CAMPGE010015388">
    <property type="protein sequence ID" value="CAI2374015.1"/>
    <property type="molecule type" value="Genomic_DNA"/>
</dbReference>
<feature type="transmembrane region" description="Helical" evidence="1">
    <location>
        <begin position="219"/>
        <end position="243"/>
    </location>
</feature>
<organism evidence="2 3">
    <name type="scientific">Euplotes crassus</name>
    <dbReference type="NCBI Taxonomy" id="5936"/>
    <lineage>
        <taxon>Eukaryota</taxon>
        <taxon>Sar</taxon>
        <taxon>Alveolata</taxon>
        <taxon>Ciliophora</taxon>
        <taxon>Intramacronucleata</taxon>
        <taxon>Spirotrichea</taxon>
        <taxon>Hypotrichia</taxon>
        <taxon>Euplotida</taxon>
        <taxon>Euplotidae</taxon>
        <taxon>Moneuplotes</taxon>
    </lineage>
</organism>
<evidence type="ECO:0000313" key="3">
    <source>
        <dbReference type="Proteomes" id="UP001295684"/>
    </source>
</evidence>
<gene>
    <name evidence="2" type="ORF">ECRASSUSDP1_LOCUS15364</name>
</gene>
<keyword evidence="3" id="KW-1185">Reference proteome</keyword>
<sequence>MEISIDSASDIASLSEDSRDNCIIYKVYLGMLVFLSVITVVLTCWWTTKFLLIFKTRKKLTTLFLFLLTLSSIARLGYFIMEIVWRQGNCSSSPSRCGEAPVYWLSSTLFSSAVVVNIFNWVYQTLRMKKFITGVRQKQILCHIIFATLSGIVLLAYLIFVISVCALARVDVILARIFTLIYAITFFLIGLIFIFIGWRFYKEFKKFYEDKTKAIRNRVFMSILVISTTFILKGIVNVAYYWADVNIKFRSEWLKQNAFWYPLLLLVYFGLTEILPTAFLCMGIRNIYHQIERKKEIEPSYNLAMTTSSTESLADTYLSNSVVTINRVSMNTTT</sequence>
<proteinExistence type="predicted"/>
<feature type="transmembrane region" description="Helical" evidence="1">
    <location>
        <begin position="144"/>
        <end position="169"/>
    </location>
</feature>
<comment type="caution">
    <text evidence="2">The sequence shown here is derived from an EMBL/GenBank/DDBJ whole genome shotgun (WGS) entry which is preliminary data.</text>
</comment>
<dbReference type="Proteomes" id="UP001295684">
    <property type="component" value="Unassembled WGS sequence"/>
</dbReference>
<keyword evidence="1" id="KW-1133">Transmembrane helix</keyword>
<feature type="transmembrane region" description="Helical" evidence="1">
    <location>
        <begin position="60"/>
        <end position="81"/>
    </location>
</feature>
<evidence type="ECO:0000313" key="2">
    <source>
        <dbReference type="EMBL" id="CAI2374015.1"/>
    </source>
</evidence>
<feature type="transmembrane region" description="Helical" evidence="1">
    <location>
        <begin position="23"/>
        <end position="48"/>
    </location>
</feature>
<name>A0AAD2CXT5_EUPCR</name>
<feature type="transmembrane region" description="Helical" evidence="1">
    <location>
        <begin position="101"/>
        <end position="123"/>
    </location>
</feature>
<protein>
    <submittedName>
        <fullName evidence="2">Uncharacterized protein</fullName>
    </submittedName>
</protein>
<feature type="transmembrane region" description="Helical" evidence="1">
    <location>
        <begin position="175"/>
        <end position="198"/>
    </location>
</feature>
<keyword evidence="1" id="KW-0812">Transmembrane</keyword>
<keyword evidence="1" id="KW-0472">Membrane</keyword>
<dbReference type="AlphaFoldDB" id="A0AAD2CXT5"/>
<reference evidence="2" key="1">
    <citation type="submission" date="2023-07" db="EMBL/GenBank/DDBJ databases">
        <authorList>
            <consortium name="AG Swart"/>
            <person name="Singh M."/>
            <person name="Singh A."/>
            <person name="Seah K."/>
            <person name="Emmerich C."/>
        </authorList>
    </citation>
    <scope>NUCLEOTIDE SEQUENCE</scope>
    <source>
        <strain evidence="2">DP1</strain>
    </source>
</reference>